<reference evidence="5 6" key="1">
    <citation type="journal article" date="2022" name="bioRxiv">
        <title>Genomics of Preaxostyla Flagellates Illuminates Evolutionary Transitions and the Path Towards Mitochondrial Loss.</title>
        <authorList>
            <person name="Novak L.V.F."/>
            <person name="Treitli S.C."/>
            <person name="Pyrih J."/>
            <person name="Halakuc P."/>
            <person name="Pipaliya S.V."/>
            <person name="Vacek V."/>
            <person name="Brzon O."/>
            <person name="Soukal P."/>
            <person name="Eme L."/>
            <person name="Dacks J.B."/>
            <person name="Karnkowska A."/>
            <person name="Elias M."/>
            <person name="Hampl V."/>
        </authorList>
    </citation>
    <scope>NUCLEOTIDE SEQUENCE [LARGE SCALE GENOMIC DNA]</scope>
    <source>
        <strain evidence="5">NAU3</strain>
        <tissue evidence="5">Gut</tissue>
    </source>
</reference>
<sequence>MSITQKIKDIENELSRTQKNKRTEYHIGLLKGKLARYRAQLVDQIAKSGGGASGASFEVAKSGDARVALVGFPSVGKSSLLNLLTDSESAIAQYEFTTLTCVPGFLTLHGARIQILDLPGIIRGASAGKGRGRQVIATARSADLIVMVLDAGGHPKQKEYLTAELETMGIRVNRQKPNIGLRVKTSGGVQINSTVPLTQLTPELIKHLIHDYKIFHCELLFHEDAAPEDLIDIIELHFRPSSRQYLRCMYVYNKIDITSMEELNELAHQEHTAVISCELKLNLDNFVRQLWNELGLVRVYTKTRGADPDFVEGLVMFQGATVNDVCLQIHRNLPSIVKHVLVWGRSAKYNPQQVGLTHQIEDEDVIEVVKRITAD</sequence>
<proteinExistence type="predicted"/>
<dbReference type="PROSITE" id="PS51880">
    <property type="entry name" value="TGS"/>
    <property type="match status" value="1"/>
</dbReference>
<evidence type="ECO:0000313" key="5">
    <source>
        <dbReference type="EMBL" id="KAK2956195.1"/>
    </source>
</evidence>
<dbReference type="SUPFAM" id="SSF52540">
    <property type="entry name" value="P-loop containing nucleoside triphosphate hydrolases"/>
    <property type="match status" value="1"/>
</dbReference>
<dbReference type="Gene3D" id="6.10.140.1070">
    <property type="match status" value="2"/>
</dbReference>
<dbReference type="Proteomes" id="UP001281761">
    <property type="component" value="Unassembled WGS sequence"/>
</dbReference>
<dbReference type="NCBIfam" id="TIGR00231">
    <property type="entry name" value="small_GTP"/>
    <property type="match status" value="1"/>
</dbReference>
<keyword evidence="2" id="KW-0342">GTP-binding</keyword>
<dbReference type="Pfam" id="PF01926">
    <property type="entry name" value="MMR_HSR1"/>
    <property type="match status" value="1"/>
</dbReference>
<dbReference type="Gene3D" id="3.10.20.30">
    <property type="match status" value="1"/>
</dbReference>
<keyword evidence="6" id="KW-1185">Reference proteome</keyword>
<evidence type="ECO:0000259" key="4">
    <source>
        <dbReference type="PROSITE" id="PS51880"/>
    </source>
</evidence>
<dbReference type="InterPro" id="IPR004095">
    <property type="entry name" value="TGS"/>
</dbReference>
<feature type="domain" description="OBG-type G" evidence="3">
    <location>
        <begin position="65"/>
        <end position="295"/>
    </location>
</feature>
<name>A0ABQ9XXK6_9EUKA</name>
<dbReference type="Pfam" id="PF16897">
    <property type="entry name" value="MMR_HSR1_Xtn"/>
    <property type="match status" value="1"/>
</dbReference>
<feature type="domain" description="TGS" evidence="4">
    <location>
        <begin position="295"/>
        <end position="370"/>
    </location>
</feature>
<dbReference type="PRINTS" id="PR00326">
    <property type="entry name" value="GTP1OBG"/>
</dbReference>
<accession>A0ABQ9XXK6</accession>
<dbReference type="PANTHER" id="PTHR43127">
    <property type="entry name" value="DEVELOPMENTALLY-REGULATED GTP-BINDING PROTEIN 2"/>
    <property type="match status" value="1"/>
</dbReference>
<protein>
    <submittedName>
        <fullName evidence="5">GTP-binding protein 1</fullName>
    </submittedName>
</protein>
<comment type="caution">
    <text evidence="5">The sequence shown here is derived from an EMBL/GenBank/DDBJ whole genome shotgun (WGS) entry which is preliminary data.</text>
</comment>
<dbReference type="Pfam" id="PF02824">
    <property type="entry name" value="TGS"/>
    <property type="match status" value="1"/>
</dbReference>
<keyword evidence="1" id="KW-0547">Nucleotide-binding</keyword>
<evidence type="ECO:0000313" key="6">
    <source>
        <dbReference type="Proteomes" id="UP001281761"/>
    </source>
</evidence>
<dbReference type="InterPro" id="IPR012675">
    <property type="entry name" value="Beta-grasp_dom_sf"/>
</dbReference>
<dbReference type="InterPro" id="IPR027417">
    <property type="entry name" value="P-loop_NTPase"/>
</dbReference>
<evidence type="ECO:0000256" key="2">
    <source>
        <dbReference type="ARBA" id="ARBA00023134"/>
    </source>
</evidence>
<dbReference type="PROSITE" id="PS51710">
    <property type="entry name" value="G_OBG"/>
    <property type="match status" value="1"/>
</dbReference>
<dbReference type="EMBL" id="JARBJD010000058">
    <property type="protein sequence ID" value="KAK2956195.1"/>
    <property type="molecule type" value="Genomic_DNA"/>
</dbReference>
<dbReference type="InterPro" id="IPR006073">
    <property type="entry name" value="GTP-bd"/>
</dbReference>
<dbReference type="InterPro" id="IPR031662">
    <property type="entry name" value="GTP-binding_2"/>
</dbReference>
<dbReference type="InterPro" id="IPR031167">
    <property type="entry name" value="G_OBG"/>
</dbReference>
<dbReference type="InterPro" id="IPR045001">
    <property type="entry name" value="DRG"/>
</dbReference>
<organism evidence="5 6">
    <name type="scientific">Blattamonas nauphoetae</name>
    <dbReference type="NCBI Taxonomy" id="2049346"/>
    <lineage>
        <taxon>Eukaryota</taxon>
        <taxon>Metamonada</taxon>
        <taxon>Preaxostyla</taxon>
        <taxon>Oxymonadida</taxon>
        <taxon>Blattamonas</taxon>
    </lineage>
</organism>
<evidence type="ECO:0000256" key="1">
    <source>
        <dbReference type="ARBA" id="ARBA00022741"/>
    </source>
</evidence>
<dbReference type="InterPro" id="IPR005225">
    <property type="entry name" value="Small_GTP-bd"/>
</dbReference>
<gene>
    <name evidence="5" type="ORF">BLNAU_8759</name>
</gene>
<dbReference type="CDD" id="cd01896">
    <property type="entry name" value="DRG"/>
    <property type="match status" value="1"/>
</dbReference>
<evidence type="ECO:0000259" key="3">
    <source>
        <dbReference type="PROSITE" id="PS51710"/>
    </source>
</evidence>